<reference evidence="1 2" key="1">
    <citation type="submission" date="2017-07" db="EMBL/GenBank/DDBJ databases">
        <title>Tetzosporium hominis gen.nov. sp.nov.</title>
        <authorList>
            <person name="Tetz G."/>
            <person name="Tetz V."/>
        </authorList>
    </citation>
    <scope>NUCLEOTIDE SEQUENCE [LARGE SCALE GENOMIC DNA]</scope>
    <source>
        <strain evidence="1 2">VT-49</strain>
    </source>
</reference>
<proteinExistence type="predicted"/>
<accession>A0A264W1S5</accession>
<sequence length="156" mass="18173">MKWEKEIEIDAPIETVWGLFDEAHPQRIMPKVESNEWIVQNEPLTGSSYKQTYREGTRTESYLVTITEFKDEPDEKVKAIQFVLANLFETTLTFDLQKLSENTTRFRYLGSNVGINLVGKTMLKLGKKQENGGPVVEEFIQRVKREAEKDAREERE</sequence>
<dbReference type="Proteomes" id="UP000217065">
    <property type="component" value="Unassembled WGS sequence"/>
</dbReference>
<evidence type="ECO:0000313" key="2">
    <source>
        <dbReference type="Proteomes" id="UP000217065"/>
    </source>
</evidence>
<dbReference type="OrthoDB" id="2360771at2"/>
<dbReference type="InterPro" id="IPR023393">
    <property type="entry name" value="START-like_dom_sf"/>
</dbReference>
<dbReference type="SUPFAM" id="SSF55961">
    <property type="entry name" value="Bet v1-like"/>
    <property type="match status" value="1"/>
</dbReference>
<dbReference type="AlphaFoldDB" id="A0A264W1S5"/>
<keyword evidence="2" id="KW-1185">Reference proteome</keyword>
<name>A0A264W1S5_9BACL</name>
<dbReference type="CDD" id="cd07812">
    <property type="entry name" value="SRPBCC"/>
    <property type="match status" value="1"/>
</dbReference>
<evidence type="ECO:0008006" key="3">
    <source>
        <dbReference type="Google" id="ProtNLM"/>
    </source>
</evidence>
<comment type="caution">
    <text evidence="1">The sequence shown here is derived from an EMBL/GenBank/DDBJ whole genome shotgun (WGS) entry which is preliminary data.</text>
</comment>
<organism evidence="1 2">
    <name type="scientific">Tetzosporium hominis</name>
    <dbReference type="NCBI Taxonomy" id="2020506"/>
    <lineage>
        <taxon>Bacteria</taxon>
        <taxon>Bacillati</taxon>
        <taxon>Bacillota</taxon>
        <taxon>Bacilli</taxon>
        <taxon>Bacillales</taxon>
        <taxon>Caryophanaceae</taxon>
        <taxon>Tetzosporium</taxon>
    </lineage>
</organism>
<dbReference type="Gene3D" id="3.30.530.20">
    <property type="match status" value="1"/>
</dbReference>
<dbReference type="EMBL" id="NOKQ01000220">
    <property type="protein sequence ID" value="OZS77548.1"/>
    <property type="molecule type" value="Genomic_DNA"/>
</dbReference>
<gene>
    <name evidence="1" type="ORF">CF394_10050</name>
</gene>
<protein>
    <recommendedName>
        <fullName evidence="3">SRPBCC family protein</fullName>
    </recommendedName>
</protein>
<evidence type="ECO:0000313" key="1">
    <source>
        <dbReference type="EMBL" id="OZS77548.1"/>
    </source>
</evidence>
<dbReference type="RefSeq" id="WP_094943401.1">
    <property type="nucleotide sequence ID" value="NZ_NOKQ01000220.1"/>
</dbReference>